<evidence type="ECO:0000313" key="3">
    <source>
        <dbReference type="EMBL" id="TQM41370.1"/>
    </source>
</evidence>
<dbReference type="Gene3D" id="2.160.20.120">
    <property type="match status" value="1"/>
</dbReference>
<feature type="domain" description="Putative auto-transporter adhesin head GIN" evidence="2">
    <location>
        <begin position="38"/>
        <end position="230"/>
    </location>
</feature>
<evidence type="ECO:0000259" key="2">
    <source>
        <dbReference type="Pfam" id="PF10988"/>
    </source>
</evidence>
<reference evidence="3 4" key="1">
    <citation type="submission" date="2019-06" db="EMBL/GenBank/DDBJ databases">
        <title>Genomic Encyclopedia of Archaeal and Bacterial Type Strains, Phase II (KMG-II): from individual species to whole genera.</title>
        <authorList>
            <person name="Goeker M."/>
        </authorList>
    </citation>
    <scope>NUCLEOTIDE SEQUENCE [LARGE SCALE GENOMIC DNA]</scope>
    <source>
        <strain evidence="3 4">DSM 24789</strain>
    </source>
</reference>
<comment type="caution">
    <text evidence="3">The sequence shown here is derived from an EMBL/GenBank/DDBJ whole genome shotgun (WGS) entry which is preliminary data.</text>
</comment>
<evidence type="ECO:0000313" key="4">
    <source>
        <dbReference type="Proteomes" id="UP000320773"/>
    </source>
</evidence>
<dbReference type="RefSeq" id="WP_089080942.1">
    <property type="nucleotide sequence ID" value="NZ_VFPJ01000001.1"/>
</dbReference>
<dbReference type="EMBL" id="VFPJ01000001">
    <property type="protein sequence ID" value="TQM41370.1"/>
    <property type="molecule type" value="Genomic_DNA"/>
</dbReference>
<feature type="chain" id="PRO_5021752983" evidence="1">
    <location>
        <begin position="23"/>
        <end position="246"/>
    </location>
</feature>
<proteinExistence type="predicted"/>
<organism evidence="3 4">
    <name type="scientific">Flavobacterium branchiophilum</name>
    <dbReference type="NCBI Taxonomy" id="55197"/>
    <lineage>
        <taxon>Bacteria</taxon>
        <taxon>Pseudomonadati</taxon>
        <taxon>Bacteroidota</taxon>
        <taxon>Flavobacteriia</taxon>
        <taxon>Flavobacteriales</taxon>
        <taxon>Flavobacteriaceae</taxon>
        <taxon>Flavobacterium</taxon>
    </lineage>
</organism>
<sequence length="246" mass="27269">MKKIVLYIIPFLILSCSTPGTCLESTGSIVNQSVEVADFQRIIVYPGISLVVAQGPKKVLIETGKNLISNIDIHVIDNQLIIKDVTDCNWVREYGQTIVYVTTPNLTEIYSKTEKNIRSQGILTFPDLTLSAIDDFDKLDGAGTGDFHISINNNHLIIGTNNVANFYIDGQTQTFSANFYEGTGRIEAAQLMAQNINVYHRGANDMILHPIQNIQGNMYSTGNIICKNHPPIVNVTAHYHGQVIFQ</sequence>
<dbReference type="PROSITE" id="PS51257">
    <property type="entry name" value="PROKAR_LIPOPROTEIN"/>
    <property type="match status" value="1"/>
</dbReference>
<name>A0A543G5L2_9FLAO</name>
<protein>
    <submittedName>
        <fullName evidence="3">Putative autotransporter adhesin-like protein</fullName>
    </submittedName>
</protein>
<dbReference type="AlphaFoldDB" id="A0A543G5L2"/>
<gene>
    <name evidence="3" type="ORF">BC670_2326</name>
</gene>
<dbReference type="Pfam" id="PF10988">
    <property type="entry name" value="DUF2807"/>
    <property type="match status" value="1"/>
</dbReference>
<dbReference type="InterPro" id="IPR021255">
    <property type="entry name" value="DUF2807"/>
</dbReference>
<feature type="signal peptide" evidence="1">
    <location>
        <begin position="1"/>
        <end position="22"/>
    </location>
</feature>
<dbReference type="Proteomes" id="UP000320773">
    <property type="component" value="Unassembled WGS sequence"/>
</dbReference>
<keyword evidence="1" id="KW-0732">Signal</keyword>
<accession>A0A543G5L2</accession>
<evidence type="ECO:0000256" key="1">
    <source>
        <dbReference type="SAM" id="SignalP"/>
    </source>
</evidence>